<comment type="caution">
    <text evidence="1">The sequence shown here is derived from an EMBL/GenBank/DDBJ whole genome shotgun (WGS) entry which is preliminary data.</text>
</comment>
<proteinExistence type="predicted"/>
<accession>A0A242AAK1</accession>
<protein>
    <submittedName>
        <fullName evidence="1">Uncharacterized protein</fullName>
    </submittedName>
</protein>
<organism evidence="1 2">
    <name type="scientific">Candidatus Enterococcus testudinis</name>
    <dbReference type="NCBI Taxonomy" id="1834191"/>
    <lineage>
        <taxon>Bacteria</taxon>
        <taxon>Bacillati</taxon>
        <taxon>Bacillota</taxon>
        <taxon>Bacilli</taxon>
        <taxon>Lactobacillales</taxon>
        <taxon>Enterococcaceae</taxon>
        <taxon>Enterococcus</taxon>
    </lineage>
</organism>
<dbReference type="AlphaFoldDB" id="A0A242AAK1"/>
<dbReference type="OrthoDB" id="9839703at2"/>
<evidence type="ECO:0000313" key="2">
    <source>
        <dbReference type="Proteomes" id="UP000195043"/>
    </source>
</evidence>
<dbReference type="EMBL" id="NGKU01000001">
    <property type="protein sequence ID" value="OTN77949.1"/>
    <property type="molecule type" value="Genomic_DNA"/>
</dbReference>
<dbReference type="STRING" id="1834191.A5886_003050"/>
<dbReference type="RefSeq" id="WP_086275898.1">
    <property type="nucleotide sequence ID" value="NZ_NGKU01000001.1"/>
</dbReference>
<name>A0A242AAK1_9ENTE</name>
<reference evidence="1 2" key="1">
    <citation type="submission" date="2017-05" db="EMBL/GenBank/DDBJ databases">
        <title>The Genome Sequence of Enterococcus sp. 8G7_MSG3316.</title>
        <authorList>
            <consortium name="The Broad Institute Genomics Platform"/>
            <consortium name="The Broad Institute Genomic Center for Infectious Diseases"/>
            <person name="Earl A."/>
            <person name="Manson A."/>
            <person name="Schwartman J."/>
            <person name="Gilmore M."/>
            <person name="Abouelleil A."/>
            <person name="Cao P."/>
            <person name="Chapman S."/>
            <person name="Cusick C."/>
            <person name="Shea T."/>
            <person name="Young S."/>
            <person name="Neafsey D."/>
            <person name="Nusbaum C."/>
            <person name="Birren B."/>
        </authorList>
    </citation>
    <scope>NUCLEOTIDE SEQUENCE [LARGE SCALE GENOMIC DNA]</scope>
    <source>
        <strain evidence="1 2">8G7_MSG3316</strain>
    </source>
</reference>
<keyword evidence="2" id="KW-1185">Reference proteome</keyword>
<sequence>MLCKFEDKLTSIPFTSFEMIEQANGEPVVIHEIFKLLHCKYQNRQDNIQEYDAALIIVVNNQLFIKQKVNDQVDVFSNKLFNHLDGKGHFLLFIESETSKERIVLLKEQVKNLLRVMDRKWVEIPDMEGPVSGLIVDRVIETELGH</sequence>
<dbReference type="Proteomes" id="UP000195043">
    <property type="component" value="Unassembled WGS sequence"/>
</dbReference>
<gene>
    <name evidence="1" type="ORF">A5886_003050</name>
</gene>
<evidence type="ECO:0000313" key="1">
    <source>
        <dbReference type="EMBL" id="OTN77949.1"/>
    </source>
</evidence>